<dbReference type="Proteomes" id="UP000324800">
    <property type="component" value="Unassembled WGS sequence"/>
</dbReference>
<reference evidence="2 3" key="1">
    <citation type="submission" date="2019-03" db="EMBL/GenBank/DDBJ databases">
        <title>Single cell metagenomics reveals metabolic interactions within the superorganism composed of flagellate Streblomastix strix and complex community of Bacteroidetes bacteria on its surface.</title>
        <authorList>
            <person name="Treitli S.C."/>
            <person name="Kolisko M."/>
            <person name="Husnik F."/>
            <person name="Keeling P."/>
            <person name="Hampl V."/>
        </authorList>
    </citation>
    <scope>NUCLEOTIDE SEQUENCE [LARGE SCALE GENOMIC DNA]</scope>
    <source>
        <strain evidence="2">ST1C</strain>
    </source>
</reference>
<feature type="transmembrane region" description="Helical" evidence="1">
    <location>
        <begin position="57"/>
        <end position="80"/>
    </location>
</feature>
<keyword evidence="1" id="KW-0812">Transmembrane</keyword>
<evidence type="ECO:0000313" key="3">
    <source>
        <dbReference type="Proteomes" id="UP000324800"/>
    </source>
</evidence>
<organism evidence="2 3">
    <name type="scientific">Streblomastix strix</name>
    <dbReference type="NCBI Taxonomy" id="222440"/>
    <lineage>
        <taxon>Eukaryota</taxon>
        <taxon>Metamonada</taxon>
        <taxon>Preaxostyla</taxon>
        <taxon>Oxymonadida</taxon>
        <taxon>Streblomastigidae</taxon>
        <taxon>Streblomastix</taxon>
    </lineage>
</organism>
<feature type="transmembrane region" description="Helical" evidence="1">
    <location>
        <begin position="21"/>
        <end position="37"/>
    </location>
</feature>
<accession>A0A5J4TKK3</accession>
<name>A0A5J4TKK3_9EUKA</name>
<gene>
    <name evidence="2" type="ORF">EZS28_045674</name>
</gene>
<evidence type="ECO:0000256" key="1">
    <source>
        <dbReference type="SAM" id="Phobius"/>
    </source>
</evidence>
<proteinExistence type="predicted"/>
<dbReference type="AlphaFoldDB" id="A0A5J4TKK3"/>
<protein>
    <submittedName>
        <fullName evidence="2">Uncharacterized protein</fullName>
    </submittedName>
</protein>
<comment type="caution">
    <text evidence="2">The sequence shown here is derived from an EMBL/GenBank/DDBJ whole genome shotgun (WGS) entry which is preliminary data.</text>
</comment>
<sequence>MFVSSFAIIVIKKTTDMKKKMSMIFIMKEIMIYYSVHCLMEVKIDHYYDVELMRISFVMVVIRMYTAVIQMTFQLVCLVLNKKKEKEVSDSVFVEKEKVFNLE</sequence>
<dbReference type="EMBL" id="SNRW01029347">
    <property type="protein sequence ID" value="KAA6358798.1"/>
    <property type="molecule type" value="Genomic_DNA"/>
</dbReference>
<evidence type="ECO:0000313" key="2">
    <source>
        <dbReference type="EMBL" id="KAA6358798.1"/>
    </source>
</evidence>
<keyword evidence="1" id="KW-0472">Membrane</keyword>
<keyword evidence="1" id="KW-1133">Transmembrane helix</keyword>